<evidence type="ECO:0000256" key="1">
    <source>
        <dbReference type="SAM" id="Phobius"/>
    </source>
</evidence>
<evidence type="ECO:0000313" key="2">
    <source>
        <dbReference type="EMBL" id="EFE28031.1"/>
    </source>
</evidence>
<dbReference type="RefSeq" id="WP_014263160.1">
    <property type="nucleotide sequence ID" value="NC_016630.1"/>
</dbReference>
<dbReference type="AlphaFoldDB" id="D6GT46"/>
<feature type="transmembrane region" description="Helical" evidence="1">
    <location>
        <begin position="34"/>
        <end position="50"/>
    </location>
</feature>
<sequence length="156" mass="18581">MNKYVSENVFLINAGIILVSFPLAYIAYYVDGSIIGNKYIVALFAALFYIQRQMKPFLQEKEKYEIDKYPLELKVLAGSIILSGVMTFSMENLVNQYSILQFFQKYPLWSIHLLRPIEYVVAHRNYVNGIEVKKYDFWSQEERKKEKQEKREEKER</sequence>
<keyword evidence="1" id="KW-1133">Transmembrane helix</keyword>
<name>D6GT46_FILAD</name>
<evidence type="ECO:0000313" key="3">
    <source>
        <dbReference type="Proteomes" id="UP000007468"/>
    </source>
</evidence>
<dbReference type="STRING" id="546269.HMPREF0389_01284"/>
<gene>
    <name evidence="2" type="ordered locus">HMPREF0389_01284</name>
</gene>
<dbReference type="KEGG" id="faa:HMPREF0389_01284"/>
<organism evidence="2 3">
    <name type="scientific">Filifactor alocis (strain ATCC 35896 / CCUG 47790 / D40 B5)</name>
    <name type="common">Fusobacterium alocis</name>
    <dbReference type="NCBI Taxonomy" id="546269"/>
    <lineage>
        <taxon>Bacteria</taxon>
        <taxon>Bacillati</taxon>
        <taxon>Bacillota</taxon>
        <taxon>Clostridia</taxon>
        <taxon>Peptostreptococcales</taxon>
        <taxon>Filifactoraceae</taxon>
        <taxon>Filifactor</taxon>
    </lineage>
</organism>
<dbReference type="Proteomes" id="UP000007468">
    <property type="component" value="Chromosome"/>
</dbReference>
<keyword evidence="1" id="KW-0472">Membrane</keyword>
<keyword evidence="3" id="KW-1185">Reference proteome</keyword>
<dbReference type="EMBL" id="CP002390">
    <property type="protein sequence ID" value="EFE28031.1"/>
    <property type="molecule type" value="Genomic_DNA"/>
</dbReference>
<keyword evidence="1" id="KW-0812">Transmembrane</keyword>
<accession>D6GT46</accession>
<proteinExistence type="predicted"/>
<reference evidence="3" key="1">
    <citation type="submission" date="2010-12" db="EMBL/GenBank/DDBJ databases">
        <title>The genome sequence of Filifactor alocis strain ATCC 35896.</title>
        <authorList>
            <consortium name="The Broad Institute Genome Sequencing Platform"/>
            <person name="Ward D."/>
            <person name="Earl A."/>
            <person name="Feldgarden M."/>
            <person name="Young S.K."/>
            <person name="Gargeya S."/>
            <person name="Zeng Q."/>
            <person name="Alvarado L."/>
            <person name="Berlin A."/>
            <person name="Bochicchio J."/>
            <person name="Chapman S.B."/>
            <person name="Chen Z."/>
            <person name="Freedman E."/>
            <person name="Gellesch M."/>
            <person name="Goldberg J."/>
            <person name="Griggs A."/>
            <person name="Gujja S."/>
            <person name="Heilman E."/>
            <person name="Heiman D."/>
            <person name="Howarth C."/>
            <person name="Mehta T."/>
            <person name="Neiman D."/>
            <person name="Pearson M."/>
            <person name="Roberts A."/>
            <person name="Saif S."/>
            <person name="Shea T."/>
            <person name="Shenoy N."/>
            <person name="Sisk P."/>
            <person name="Stolte C."/>
            <person name="Sykes S."/>
            <person name="White J."/>
            <person name="Yandava C."/>
            <person name="Izard J."/>
            <person name="Blanton J.M."/>
            <person name="Baranova O.V."/>
            <person name="Tanner A.C."/>
            <person name="Dewhirst F.E."/>
            <person name="Haas B."/>
            <person name="Nusbaum C."/>
            <person name="Birren B."/>
        </authorList>
    </citation>
    <scope>NUCLEOTIDE SEQUENCE [LARGE SCALE GENOMIC DNA]</scope>
    <source>
        <strain evidence="3">ATCC 35896 / D40 B5</strain>
    </source>
</reference>
<feature type="transmembrane region" description="Helical" evidence="1">
    <location>
        <begin position="9"/>
        <end position="28"/>
    </location>
</feature>
<protein>
    <submittedName>
        <fullName evidence="2">Uncharacterized protein</fullName>
    </submittedName>
</protein>